<dbReference type="EMBL" id="BGPR01000745">
    <property type="protein sequence ID" value="GBM33916.1"/>
    <property type="molecule type" value="Genomic_DNA"/>
</dbReference>
<dbReference type="OrthoDB" id="10028801at2759"/>
<organism evidence="1 2">
    <name type="scientific">Araneus ventricosus</name>
    <name type="common">Orbweaver spider</name>
    <name type="synonym">Epeira ventricosa</name>
    <dbReference type="NCBI Taxonomy" id="182803"/>
    <lineage>
        <taxon>Eukaryota</taxon>
        <taxon>Metazoa</taxon>
        <taxon>Ecdysozoa</taxon>
        <taxon>Arthropoda</taxon>
        <taxon>Chelicerata</taxon>
        <taxon>Arachnida</taxon>
        <taxon>Araneae</taxon>
        <taxon>Araneomorphae</taxon>
        <taxon>Entelegynae</taxon>
        <taxon>Araneoidea</taxon>
        <taxon>Araneidae</taxon>
        <taxon>Araneus</taxon>
    </lineage>
</organism>
<dbReference type="Proteomes" id="UP000499080">
    <property type="component" value="Unassembled WGS sequence"/>
</dbReference>
<dbReference type="AlphaFoldDB" id="A0A4Y2F0R8"/>
<comment type="caution">
    <text evidence="1">The sequence shown here is derived from an EMBL/GenBank/DDBJ whole genome shotgun (WGS) entry which is preliminary data.</text>
</comment>
<evidence type="ECO:0000313" key="1">
    <source>
        <dbReference type="EMBL" id="GBM33916.1"/>
    </source>
</evidence>
<gene>
    <name evidence="1" type="ORF">AVEN_74653_1</name>
</gene>
<accession>A0A4Y2F0R8</accession>
<dbReference type="SUPFAM" id="SSF48726">
    <property type="entry name" value="Immunoglobulin"/>
    <property type="match status" value="1"/>
</dbReference>
<keyword evidence="2" id="KW-1185">Reference proteome</keyword>
<reference evidence="1 2" key="1">
    <citation type="journal article" date="2019" name="Sci. Rep.">
        <title>Orb-weaving spider Araneus ventricosus genome elucidates the spidroin gene catalogue.</title>
        <authorList>
            <person name="Kono N."/>
            <person name="Nakamura H."/>
            <person name="Ohtoshi R."/>
            <person name="Moran D.A.P."/>
            <person name="Shinohara A."/>
            <person name="Yoshida Y."/>
            <person name="Fujiwara M."/>
            <person name="Mori M."/>
            <person name="Tomita M."/>
            <person name="Arakawa K."/>
        </authorList>
    </citation>
    <scope>NUCLEOTIDE SEQUENCE [LARGE SCALE GENOMIC DNA]</scope>
</reference>
<sequence length="108" mass="12009">MGLSVQFGMREPCVDGSVAMSTKLPTQQYFVQTPKDLTAVEGTTVDLPCQVGALAGDVQWSKDGFLLGKCSYFGGKMKDSCLMACHHIHHPLDHYYHDSIKMNWIENN</sequence>
<proteinExistence type="predicted"/>
<dbReference type="InterPro" id="IPR013783">
    <property type="entry name" value="Ig-like_fold"/>
</dbReference>
<dbReference type="InterPro" id="IPR036179">
    <property type="entry name" value="Ig-like_dom_sf"/>
</dbReference>
<name>A0A4Y2F0R8_ARAVE</name>
<evidence type="ECO:0000313" key="2">
    <source>
        <dbReference type="Proteomes" id="UP000499080"/>
    </source>
</evidence>
<dbReference type="Gene3D" id="2.60.40.10">
    <property type="entry name" value="Immunoglobulins"/>
    <property type="match status" value="1"/>
</dbReference>
<protein>
    <recommendedName>
        <fullName evidence="3">Ig-like domain-containing protein</fullName>
    </recommendedName>
</protein>
<evidence type="ECO:0008006" key="3">
    <source>
        <dbReference type="Google" id="ProtNLM"/>
    </source>
</evidence>